<dbReference type="Gene3D" id="2.102.10.10">
    <property type="entry name" value="Rieske [2Fe-2S] iron-sulphur domain"/>
    <property type="match status" value="1"/>
</dbReference>
<evidence type="ECO:0000256" key="19">
    <source>
        <dbReference type="ARBA" id="ARBA00029351"/>
    </source>
</evidence>
<sequence>MATTAAPSDAAHPHGSTRRDFLFLATGAGAVVGAAALAWPFVASMAPDAETIAAGAPIDVDLTPIADGQIVNVFWRGKLIFVRHLTEKEVADMKAVAPAGMIDPAPFLGRVKDGHERWLVAYGNCTHLGCVPIANANGHEGWGCPCHGSQFDAVGRVTRGPAPINLPIPPYAFQGDTKVRIGEGATA</sequence>
<evidence type="ECO:0000256" key="1">
    <source>
        <dbReference type="ARBA" id="ARBA00002444"/>
    </source>
</evidence>
<feature type="transmembrane region" description="Helical" evidence="20">
    <location>
        <begin position="21"/>
        <end position="42"/>
    </location>
</feature>
<evidence type="ECO:0000256" key="8">
    <source>
        <dbReference type="ARBA" id="ARBA00022475"/>
    </source>
</evidence>
<gene>
    <name evidence="23" type="primary">qcrA</name>
    <name evidence="23" type="ORF">Maq22A_1p33330</name>
</gene>
<keyword evidence="7 20" id="KW-0813">Transport</keyword>
<evidence type="ECO:0000256" key="20">
    <source>
        <dbReference type="RuleBase" id="RU004494"/>
    </source>
</evidence>
<comment type="function">
    <text evidence="1">Component of the ubiquinol-cytochrome c reductase complex (complex III or cytochrome b-c1 complex), which is a respiratory chain that generates an electrochemical potential coupled to ATP synthesis.</text>
</comment>
<comment type="miscellaneous">
    <text evidence="20">The Rieske protein is a high potential 2Fe-2S protein.</text>
</comment>
<reference evidence="23 24" key="1">
    <citation type="journal article" date="2015" name="Genome Announc.">
        <title>Complete Genome Sequence of Methylobacterium aquaticum Strain 22A, Isolated from Racomitrium japonicum Moss.</title>
        <authorList>
            <person name="Tani A."/>
            <person name="Ogura Y."/>
            <person name="Hayashi T."/>
            <person name="Kimbara K."/>
        </authorList>
    </citation>
    <scope>NUCLEOTIDE SEQUENCE [LARGE SCALE GENOMIC DNA]</scope>
    <source>
        <strain evidence="23 24">MA-22A</strain>
        <plasmid evidence="24">Plasmid pMaq22A_1p DNA</plasmid>
    </source>
</reference>
<dbReference type="InterPro" id="IPR005805">
    <property type="entry name" value="Rieske_Fe-S_prot_C"/>
</dbReference>
<comment type="subcellular location">
    <subcellularLocation>
        <location evidence="2">Cell membrane</location>
        <topology evidence="2">Single-pass membrane protein</topology>
    </subcellularLocation>
</comment>
<keyword evidence="9 20" id="KW-0812">Transmembrane</keyword>
<keyword evidence="11" id="KW-0479">Metal-binding</keyword>
<evidence type="ECO:0000259" key="22">
    <source>
        <dbReference type="PROSITE" id="PS51296"/>
    </source>
</evidence>
<evidence type="ECO:0000256" key="18">
    <source>
        <dbReference type="ARBA" id="ARBA00023157"/>
    </source>
</evidence>
<accession>A0A0C6FZT1</accession>
<evidence type="ECO:0000256" key="5">
    <source>
        <dbReference type="ARBA" id="ARBA00012951"/>
    </source>
</evidence>
<dbReference type="InterPro" id="IPR014349">
    <property type="entry name" value="Rieske_Fe-S_prot"/>
</dbReference>
<evidence type="ECO:0000256" key="17">
    <source>
        <dbReference type="ARBA" id="ARBA00023136"/>
    </source>
</evidence>
<keyword evidence="10" id="KW-0001">2Fe-2S</keyword>
<dbReference type="EC" id="7.1.1.8" evidence="5 20"/>
<dbReference type="Pfam" id="PF00355">
    <property type="entry name" value="Rieske"/>
    <property type="match status" value="1"/>
</dbReference>
<dbReference type="InterPro" id="IPR019546">
    <property type="entry name" value="TAT_signal_bac_arc"/>
</dbReference>
<dbReference type="AlphaFoldDB" id="A0A0C6FZT1"/>
<evidence type="ECO:0000256" key="11">
    <source>
        <dbReference type="ARBA" id="ARBA00022723"/>
    </source>
</evidence>
<dbReference type="InterPro" id="IPR036922">
    <property type="entry name" value="Rieske_2Fe-2S_sf"/>
</dbReference>
<name>A0A0C6FZT1_9HYPH</name>
<dbReference type="EMBL" id="AP014705">
    <property type="protein sequence ID" value="BAQ48960.1"/>
    <property type="molecule type" value="Genomic_DNA"/>
</dbReference>
<dbReference type="InterPro" id="IPR017941">
    <property type="entry name" value="Rieske_2Fe-2S"/>
</dbReference>
<keyword evidence="14 20" id="KW-1133">Transmembrane helix</keyword>
<dbReference type="InterPro" id="IPR006317">
    <property type="entry name" value="Ubiquinol_cyt_c_Rdtase_Fe-S-su"/>
</dbReference>
<dbReference type="GO" id="GO:0005886">
    <property type="term" value="C:plasma membrane"/>
    <property type="evidence" value="ECO:0007669"/>
    <property type="project" value="UniProtKB-SubCell"/>
</dbReference>
<evidence type="ECO:0000256" key="4">
    <source>
        <dbReference type="ARBA" id="ARBA00011649"/>
    </source>
</evidence>
<evidence type="ECO:0000256" key="12">
    <source>
        <dbReference type="ARBA" id="ARBA00022967"/>
    </source>
</evidence>
<comment type="similarity">
    <text evidence="3">Belongs to the Rieske iron-sulfur protein family.</text>
</comment>
<dbReference type="InterPro" id="IPR006311">
    <property type="entry name" value="TAT_signal"/>
</dbReference>
<keyword evidence="18" id="KW-1015">Disulfide bond</keyword>
<dbReference type="InterPro" id="IPR019470">
    <property type="entry name" value="Ubiq_cytC_Rdtase_Fe-S_su_TAT"/>
</dbReference>
<keyword evidence="8" id="KW-1003">Cell membrane</keyword>
<geneLocation type="plasmid" evidence="24">
    <name>pMaq22A_1p DNA</name>
</geneLocation>
<evidence type="ECO:0000256" key="16">
    <source>
        <dbReference type="ARBA" id="ARBA00023014"/>
    </source>
</evidence>
<evidence type="ECO:0000313" key="23">
    <source>
        <dbReference type="EMBL" id="BAQ48960.1"/>
    </source>
</evidence>
<evidence type="ECO:0000256" key="15">
    <source>
        <dbReference type="ARBA" id="ARBA00023004"/>
    </source>
</evidence>
<evidence type="ECO:0000256" key="3">
    <source>
        <dbReference type="ARBA" id="ARBA00010651"/>
    </source>
</evidence>
<reference evidence="24" key="2">
    <citation type="submission" date="2015-01" db="EMBL/GenBank/DDBJ databases">
        <title>Complete genome sequence of Methylobacterium aquaticum strain 22A.</title>
        <authorList>
            <person name="Tani A."/>
            <person name="Ogura Y."/>
            <person name="Hayashi T."/>
        </authorList>
    </citation>
    <scope>NUCLEOTIDE SEQUENCE [LARGE SCALE GENOMIC DNA]</scope>
    <source>
        <strain evidence="24">MA-22A</strain>
        <plasmid evidence="24">Plasmid pMaq22A_1p DNA</plasmid>
    </source>
</reference>
<evidence type="ECO:0000256" key="6">
    <source>
        <dbReference type="ARBA" id="ARBA00019816"/>
    </source>
</evidence>
<evidence type="ECO:0000256" key="2">
    <source>
        <dbReference type="ARBA" id="ARBA00004162"/>
    </source>
</evidence>
<feature type="domain" description="Rieske" evidence="22">
    <location>
        <begin position="80"/>
        <end position="180"/>
    </location>
</feature>
<comment type="cofactor">
    <cofactor evidence="20">
        <name>[2Fe-2S] cluster</name>
        <dbReference type="ChEBI" id="CHEBI:190135"/>
    </cofactor>
    <text evidence="20">Binds 1 [2Fe-2S] cluster per subunit.</text>
</comment>
<dbReference type="FunFam" id="2.102.10.10:FF:000001">
    <property type="entry name" value="Cytochrome b-c1 complex subunit Rieske, mitochondrial"/>
    <property type="match status" value="1"/>
</dbReference>
<dbReference type="CDD" id="cd03470">
    <property type="entry name" value="Rieske_cytochrome_bc1"/>
    <property type="match status" value="1"/>
</dbReference>
<evidence type="ECO:0000256" key="10">
    <source>
        <dbReference type="ARBA" id="ARBA00022714"/>
    </source>
</evidence>
<evidence type="ECO:0000313" key="24">
    <source>
        <dbReference type="Proteomes" id="UP000061432"/>
    </source>
</evidence>
<dbReference type="PROSITE" id="PS51296">
    <property type="entry name" value="RIESKE"/>
    <property type="match status" value="1"/>
</dbReference>
<dbReference type="SUPFAM" id="SSF50022">
    <property type="entry name" value="ISP domain"/>
    <property type="match status" value="1"/>
</dbReference>
<protein>
    <recommendedName>
        <fullName evidence="6 20">Ubiquinol-cytochrome c reductase iron-sulfur subunit</fullName>
        <ecNumber evidence="5 20">7.1.1.8</ecNumber>
    </recommendedName>
</protein>
<dbReference type="OrthoDB" id="9767869at2"/>
<keyword evidence="16" id="KW-0411">Iron-sulfur</keyword>
<dbReference type="NCBIfam" id="TIGR01416">
    <property type="entry name" value="Rieske_proteo"/>
    <property type="match status" value="1"/>
</dbReference>
<keyword evidence="12" id="KW-1278">Translocase</keyword>
<dbReference type="Proteomes" id="UP000061432">
    <property type="component" value="Plasmid pMaq22A_1p"/>
</dbReference>
<dbReference type="GO" id="GO:0008121">
    <property type="term" value="F:quinol-cytochrome-c reductase activity"/>
    <property type="evidence" value="ECO:0007669"/>
    <property type="project" value="UniProtKB-EC"/>
</dbReference>
<dbReference type="PANTHER" id="PTHR10134">
    <property type="entry name" value="CYTOCHROME B-C1 COMPLEX SUBUNIT RIESKE, MITOCHONDRIAL"/>
    <property type="match status" value="1"/>
</dbReference>
<dbReference type="RefSeq" id="WP_060850123.1">
    <property type="nucleotide sequence ID" value="NZ_AP014705.1"/>
</dbReference>
<comment type="catalytic activity">
    <reaction evidence="19 20">
        <text>a quinol + 2 Fe(III)-[cytochrome c](out) = a quinone + 2 Fe(II)-[cytochrome c](out) + 2 H(+)(out)</text>
        <dbReference type="Rhea" id="RHEA:11484"/>
        <dbReference type="Rhea" id="RHEA-COMP:10350"/>
        <dbReference type="Rhea" id="RHEA-COMP:14399"/>
        <dbReference type="ChEBI" id="CHEBI:15378"/>
        <dbReference type="ChEBI" id="CHEBI:24646"/>
        <dbReference type="ChEBI" id="CHEBI:29033"/>
        <dbReference type="ChEBI" id="CHEBI:29034"/>
        <dbReference type="ChEBI" id="CHEBI:132124"/>
        <dbReference type="EC" id="7.1.1.8"/>
    </reaction>
</comment>
<dbReference type="Gene3D" id="1.20.5.510">
    <property type="entry name" value="Single helix bin"/>
    <property type="match status" value="1"/>
</dbReference>
<comment type="subunit">
    <text evidence="4 21">The main subunits of complex b-c1 are: cytochrome b, cytochrome c1 and the Rieske protein.</text>
</comment>
<dbReference type="PROSITE" id="PS51318">
    <property type="entry name" value="TAT"/>
    <property type="match status" value="1"/>
</dbReference>
<proteinExistence type="inferred from homology"/>
<organism evidence="23 24">
    <name type="scientific">Methylobacterium aquaticum</name>
    <dbReference type="NCBI Taxonomy" id="270351"/>
    <lineage>
        <taxon>Bacteria</taxon>
        <taxon>Pseudomonadati</taxon>
        <taxon>Pseudomonadota</taxon>
        <taxon>Alphaproteobacteria</taxon>
        <taxon>Hyphomicrobiales</taxon>
        <taxon>Methylobacteriaceae</taxon>
        <taxon>Methylobacterium</taxon>
    </lineage>
</organism>
<evidence type="ECO:0000256" key="13">
    <source>
        <dbReference type="ARBA" id="ARBA00022982"/>
    </source>
</evidence>
<keyword evidence="15" id="KW-0408">Iron</keyword>
<dbReference type="PRINTS" id="PR00162">
    <property type="entry name" value="RIESKE"/>
</dbReference>
<evidence type="ECO:0000256" key="7">
    <source>
        <dbReference type="ARBA" id="ARBA00022448"/>
    </source>
</evidence>
<keyword evidence="13 20" id="KW-0249">Electron transport</keyword>
<dbReference type="KEGG" id="maqu:Maq22A_1p33330"/>
<keyword evidence="23" id="KW-0614">Plasmid</keyword>
<dbReference type="GO" id="GO:0046872">
    <property type="term" value="F:metal ion binding"/>
    <property type="evidence" value="ECO:0007669"/>
    <property type="project" value="UniProtKB-KW"/>
</dbReference>
<evidence type="ECO:0000256" key="9">
    <source>
        <dbReference type="ARBA" id="ARBA00022692"/>
    </source>
</evidence>
<evidence type="ECO:0000256" key="21">
    <source>
        <dbReference type="RuleBase" id="RU004497"/>
    </source>
</evidence>
<dbReference type="Pfam" id="PF10399">
    <property type="entry name" value="UCR_Fe-S_N"/>
    <property type="match status" value="1"/>
</dbReference>
<dbReference type="NCBIfam" id="TIGR01409">
    <property type="entry name" value="TAT_signal_seq"/>
    <property type="match status" value="1"/>
</dbReference>
<dbReference type="PATRIC" id="fig|270351.10.peg.5983"/>
<evidence type="ECO:0000256" key="14">
    <source>
        <dbReference type="ARBA" id="ARBA00022989"/>
    </source>
</evidence>
<dbReference type="GO" id="GO:0051537">
    <property type="term" value="F:2 iron, 2 sulfur cluster binding"/>
    <property type="evidence" value="ECO:0007669"/>
    <property type="project" value="UniProtKB-KW"/>
</dbReference>
<keyword evidence="17 20" id="KW-0472">Membrane</keyword>